<dbReference type="KEGG" id="kfl:Kfla_4443"/>
<dbReference type="InterPro" id="IPR036514">
    <property type="entry name" value="SGNH_hydro_sf"/>
</dbReference>
<feature type="region of interest" description="Disordered" evidence="1">
    <location>
        <begin position="1"/>
        <end position="32"/>
    </location>
</feature>
<evidence type="ECO:0000313" key="2">
    <source>
        <dbReference type="EMBL" id="ADB33474.1"/>
    </source>
</evidence>
<proteinExistence type="predicted"/>
<protein>
    <recommendedName>
        <fullName evidence="4">SGNH hydrolase-type esterase domain-containing protein</fullName>
    </recommendedName>
</protein>
<evidence type="ECO:0000256" key="1">
    <source>
        <dbReference type="SAM" id="MobiDB-lite"/>
    </source>
</evidence>
<dbReference type="STRING" id="479435.Kfla_4443"/>
<dbReference type="AlphaFoldDB" id="D2PWK5"/>
<dbReference type="SUPFAM" id="SSF52266">
    <property type="entry name" value="SGNH hydrolase"/>
    <property type="match status" value="1"/>
</dbReference>
<reference evidence="2 3" key="2">
    <citation type="journal article" date="2010" name="Stand. Genomic Sci.">
        <title>Complete genome sequence of Kribbella flavida type strain (IFO 14399).</title>
        <authorList>
            <person name="Pukall R."/>
            <person name="Lapidus A."/>
            <person name="Glavina Del Rio T."/>
            <person name="Copeland A."/>
            <person name="Tice H."/>
            <person name="Cheng J.-F."/>
            <person name="Lucas S."/>
            <person name="Chen F."/>
            <person name="Nolan M."/>
            <person name="LaButti K."/>
            <person name="Pati A."/>
            <person name="Ivanova N."/>
            <person name="Mavrommatis K."/>
            <person name="Mikhailova N."/>
            <person name="Pitluck S."/>
            <person name="Bruce D."/>
            <person name="Goodwin L."/>
            <person name="Land M."/>
            <person name="Hauser L."/>
            <person name="Chang Y.-J."/>
            <person name="Jeffries C.D."/>
            <person name="Chen A."/>
            <person name="Palaniappan K."/>
            <person name="Chain P."/>
            <person name="Rohde M."/>
            <person name="Goeker M."/>
            <person name="Bristow J."/>
            <person name="Eisen J.A."/>
            <person name="Markowitz V."/>
            <person name="Hugenholtz P."/>
            <person name="Kyrpides N.C."/>
            <person name="Klenk H.-P."/>
            <person name="Brettin T."/>
        </authorList>
    </citation>
    <scope>NUCLEOTIDE SEQUENCE [LARGE SCALE GENOMIC DNA]</scope>
    <source>
        <strain evidence="3">DSM 17836 / JCM 10339 / NBRC 14399</strain>
    </source>
</reference>
<dbReference type="HOGENOM" id="CLU_055108_1_0_11"/>
<gene>
    <name evidence="2" type="ordered locus">Kfla_4443</name>
</gene>
<dbReference type="Proteomes" id="UP000007967">
    <property type="component" value="Chromosome"/>
</dbReference>
<organism evidence="2 3">
    <name type="scientific">Kribbella flavida (strain DSM 17836 / JCM 10339 / NBRC 14399)</name>
    <dbReference type="NCBI Taxonomy" id="479435"/>
    <lineage>
        <taxon>Bacteria</taxon>
        <taxon>Bacillati</taxon>
        <taxon>Actinomycetota</taxon>
        <taxon>Actinomycetes</taxon>
        <taxon>Propionibacteriales</taxon>
        <taxon>Kribbellaceae</taxon>
        <taxon>Kribbella</taxon>
    </lineage>
</organism>
<accession>D2PWK5</accession>
<sequence length="257" mass="27336">MSQGLAESPLESIPSFPARPGRSPRDGQAEPLFFRRAPRVQYGRQVRILYIGNSFTARNNLPGLLAGLAAARGIEVEHRLISAGGASLRQHLNAGTALEAIASGGYDTVVLQEQSTLPVKNPARMQDSVRDFHAAIEAAGARTALYLTWARRNAPETQQALTTAYGSVAAELGATVVPVGMVWQRFLATHDQPVLHDADNSHPALAGSYLAACVFLIALLEQDPVGVEVPVKGLDVGTAALLRQAAWDICEDLAAGR</sequence>
<evidence type="ECO:0000313" key="3">
    <source>
        <dbReference type="Proteomes" id="UP000007967"/>
    </source>
</evidence>
<dbReference type="Gene3D" id="3.40.50.1110">
    <property type="entry name" value="SGNH hydrolase"/>
    <property type="match status" value="1"/>
</dbReference>
<name>D2PWK5_KRIFD</name>
<dbReference type="EMBL" id="CP001736">
    <property type="protein sequence ID" value="ADB33474.1"/>
    <property type="molecule type" value="Genomic_DNA"/>
</dbReference>
<dbReference type="eggNOG" id="COG2755">
    <property type="taxonomic scope" value="Bacteria"/>
</dbReference>
<evidence type="ECO:0008006" key="4">
    <source>
        <dbReference type="Google" id="ProtNLM"/>
    </source>
</evidence>
<keyword evidence="3" id="KW-1185">Reference proteome</keyword>
<reference evidence="3" key="1">
    <citation type="submission" date="2009-09" db="EMBL/GenBank/DDBJ databases">
        <title>The complete genome of Kribbella flavida DSM 17836.</title>
        <authorList>
            <consortium name="US DOE Joint Genome Institute (JGI-PGF)"/>
            <person name="Lucas S."/>
            <person name="Copeland A."/>
            <person name="Lapidus A."/>
            <person name="Glavina del Rio T."/>
            <person name="Dalin E."/>
            <person name="Tice H."/>
            <person name="Bruce D."/>
            <person name="Goodwin L."/>
            <person name="Pitluck S."/>
            <person name="Kyrpides N."/>
            <person name="Mavromatis K."/>
            <person name="Ivanova N."/>
            <person name="Saunders E."/>
            <person name="Brettin T."/>
            <person name="Detter J.C."/>
            <person name="Han C."/>
            <person name="Larimer F."/>
            <person name="Land M."/>
            <person name="Hauser L."/>
            <person name="Markowitz V."/>
            <person name="Cheng J.-F."/>
            <person name="Hugenholtz P."/>
            <person name="Woyke T."/>
            <person name="Wu D."/>
            <person name="Pukall R."/>
            <person name="Klenk H.-P."/>
            <person name="Eisen J.A."/>
        </authorList>
    </citation>
    <scope>NUCLEOTIDE SEQUENCE [LARGE SCALE GENOMIC DNA]</scope>
    <source>
        <strain evidence="3">DSM 17836 / JCM 10339 / NBRC 14399</strain>
    </source>
</reference>